<organism evidence="2 3">
    <name type="scientific">Linderina pennispora</name>
    <dbReference type="NCBI Taxonomy" id="61395"/>
    <lineage>
        <taxon>Eukaryota</taxon>
        <taxon>Fungi</taxon>
        <taxon>Fungi incertae sedis</taxon>
        <taxon>Zoopagomycota</taxon>
        <taxon>Kickxellomycotina</taxon>
        <taxon>Kickxellomycetes</taxon>
        <taxon>Kickxellales</taxon>
        <taxon>Kickxellaceae</taxon>
        <taxon>Linderina</taxon>
    </lineage>
</organism>
<comment type="caution">
    <text evidence="2">The sequence shown here is derived from an EMBL/GenBank/DDBJ whole genome shotgun (WGS) entry which is preliminary data.</text>
</comment>
<dbReference type="Gene3D" id="2.60.120.10">
    <property type="entry name" value="Jelly Rolls"/>
    <property type="match status" value="1"/>
</dbReference>
<dbReference type="RefSeq" id="XP_040745566.1">
    <property type="nucleotide sequence ID" value="XM_040883079.1"/>
</dbReference>
<dbReference type="SUPFAM" id="SSF51182">
    <property type="entry name" value="RmlC-like cupins"/>
    <property type="match status" value="1"/>
</dbReference>
<dbReference type="EMBL" id="MCFD01000003">
    <property type="protein sequence ID" value="ORX72142.1"/>
    <property type="molecule type" value="Genomic_DNA"/>
</dbReference>
<dbReference type="InterPro" id="IPR012093">
    <property type="entry name" value="Pirin"/>
</dbReference>
<dbReference type="STRING" id="61395.A0A1Y1WF86"/>
<protein>
    <recommendedName>
        <fullName evidence="4">RmlC-like cupin</fullName>
    </recommendedName>
</protein>
<reference evidence="2 3" key="1">
    <citation type="submission" date="2016-07" db="EMBL/GenBank/DDBJ databases">
        <title>Pervasive Adenine N6-methylation of Active Genes in Fungi.</title>
        <authorList>
            <consortium name="DOE Joint Genome Institute"/>
            <person name="Mondo S.J."/>
            <person name="Dannebaum R.O."/>
            <person name="Kuo R.C."/>
            <person name="Labutti K."/>
            <person name="Haridas S."/>
            <person name="Kuo A."/>
            <person name="Salamov A."/>
            <person name="Ahrendt S.R."/>
            <person name="Lipzen A."/>
            <person name="Sullivan W."/>
            <person name="Andreopoulos W.B."/>
            <person name="Clum A."/>
            <person name="Lindquist E."/>
            <person name="Daum C."/>
            <person name="Ramamoorthy G.K."/>
            <person name="Gryganskyi A."/>
            <person name="Culley D."/>
            <person name="Magnuson J.K."/>
            <person name="James T.Y."/>
            <person name="O'Malley M.A."/>
            <person name="Stajich J.E."/>
            <person name="Spatafora J.W."/>
            <person name="Visel A."/>
            <person name="Grigoriev I.V."/>
        </authorList>
    </citation>
    <scope>NUCLEOTIDE SEQUENCE [LARGE SCALE GENOMIC DNA]</scope>
    <source>
        <strain evidence="2 3">ATCC 12442</strain>
    </source>
</reference>
<dbReference type="PANTHER" id="PTHR43212">
    <property type="entry name" value="QUERCETIN 2,3-DIOXYGENASE"/>
    <property type="match status" value="1"/>
</dbReference>
<evidence type="ECO:0000313" key="3">
    <source>
        <dbReference type="Proteomes" id="UP000193922"/>
    </source>
</evidence>
<evidence type="ECO:0000256" key="1">
    <source>
        <dbReference type="SAM" id="MobiDB-lite"/>
    </source>
</evidence>
<evidence type="ECO:0000313" key="2">
    <source>
        <dbReference type="EMBL" id="ORX72142.1"/>
    </source>
</evidence>
<feature type="region of interest" description="Disordered" evidence="1">
    <location>
        <begin position="227"/>
        <end position="262"/>
    </location>
</feature>
<dbReference type="OrthoDB" id="10261807at2759"/>
<dbReference type="InterPro" id="IPR014710">
    <property type="entry name" value="RmlC-like_jellyroll"/>
</dbReference>
<proteinExistence type="predicted"/>
<dbReference type="AlphaFoldDB" id="A0A1Y1WF86"/>
<dbReference type="GeneID" id="63799727"/>
<dbReference type="Proteomes" id="UP000193922">
    <property type="component" value="Unassembled WGS sequence"/>
</dbReference>
<keyword evidence="3" id="KW-1185">Reference proteome</keyword>
<gene>
    <name evidence="2" type="ORF">DL89DRAFT_109095</name>
</gene>
<dbReference type="PANTHER" id="PTHR43212:SF3">
    <property type="entry name" value="QUERCETIN 2,3-DIOXYGENASE"/>
    <property type="match status" value="1"/>
</dbReference>
<feature type="compositionally biased region" description="Basic and acidic residues" evidence="1">
    <location>
        <begin position="230"/>
        <end position="246"/>
    </location>
</feature>
<accession>A0A1Y1WF86</accession>
<name>A0A1Y1WF86_9FUNG</name>
<sequence>MPSQVHHFFKAVSSAFQSIHIYTRYRRRNKSGHAGDRMISTQSGKNTDIQNCIWNPQSETCVHRGHECGFSNYGFFKLYKAFAFGLFESTDHQGFGSLRILNHAWLTSEGVVPPHEHASFYIVAIPLSGEVNMRVKFGDKTYKHTVSPGQIEWTYCGDGIERSFLVEPGKPPLNAVEFWIQPSTNNGVPAVHLTEAADVFTQPNKFRPIVAPAPSFLRRDSDQTVVEPCHSSDKYTGEHCDPRRSSDATIQPQSAKDSDMPQAARVLQVDSDTHVCAARLTPGARVAYRTAQMVVECRSRQCGMRKQKSAGWLSFLSNDSGSLRSARSVTETPGEDRTKQAGAKGATLPNRRLVYIAVINSLDEFGDAAKDIGRIVIPGQLELSYGDGAYLSNVPCGAKLEIFNRGKDPANILIFDMDSNSALE</sequence>
<dbReference type="InterPro" id="IPR011051">
    <property type="entry name" value="RmlC_Cupin_sf"/>
</dbReference>
<feature type="region of interest" description="Disordered" evidence="1">
    <location>
        <begin position="324"/>
        <end position="344"/>
    </location>
</feature>
<evidence type="ECO:0008006" key="4">
    <source>
        <dbReference type="Google" id="ProtNLM"/>
    </source>
</evidence>